<comment type="subcellular location">
    <subcellularLocation>
        <location evidence="3 19">Cytoplasm</location>
    </subcellularLocation>
</comment>
<evidence type="ECO:0000256" key="5">
    <source>
        <dbReference type="ARBA" id="ARBA00012518"/>
    </source>
</evidence>
<dbReference type="Gene3D" id="3.90.78.10">
    <property type="entry name" value="UDP-N-acetylenolpyruvoylglucosamine reductase, C-terminal domain"/>
    <property type="match status" value="1"/>
</dbReference>
<dbReference type="InterPro" id="IPR011601">
    <property type="entry name" value="MurB_C"/>
</dbReference>
<keyword evidence="11 19" id="KW-0521">NADP</keyword>
<name>A0AAQ0ES35_9CHLA</name>
<dbReference type="PANTHER" id="PTHR21071">
    <property type="entry name" value="UDP-N-ACETYLENOLPYRUVOYLGLUCOSAMINE REDUCTASE"/>
    <property type="match status" value="1"/>
</dbReference>
<protein>
    <recommendedName>
        <fullName evidence="6 19">UDP-N-acetylenolpyruvoylglucosamine reductase</fullName>
        <ecNumber evidence="5 19">1.3.1.98</ecNumber>
    </recommendedName>
    <alternativeName>
        <fullName evidence="17 19">UDP-N-acetylmuramate dehydrogenase</fullName>
    </alternativeName>
</protein>
<dbReference type="EC" id="1.3.1.98" evidence="5 19"/>
<comment type="cofactor">
    <cofactor evidence="1 19">
        <name>FAD</name>
        <dbReference type="ChEBI" id="CHEBI:57692"/>
    </cofactor>
</comment>
<dbReference type="GO" id="GO:0009252">
    <property type="term" value="P:peptidoglycan biosynthetic process"/>
    <property type="evidence" value="ECO:0007669"/>
    <property type="project" value="UniProtKB-UniRule"/>
</dbReference>
<feature type="domain" description="FAD-binding PCMH-type" evidence="20">
    <location>
        <begin position="22"/>
        <end position="187"/>
    </location>
</feature>
<keyword evidence="16 19" id="KW-0961">Cell wall biogenesis/degradation</keyword>
<evidence type="ECO:0000313" key="23">
    <source>
        <dbReference type="Proteomes" id="UP000512184"/>
    </source>
</evidence>
<evidence type="ECO:0000256" key="4">
    <source>
        <dbReference type="ARBA" id="ARBA00004752"/>
    </source>
</evidence>
<accession>A0AAQ0ES35</accession>
<dbReference type="GO" id="GO:0008762">
    <property type="term" value="F:UDP-N-acetylmuramate dehydrogenase activity"/>
    <property type="evidence" value="ECO:0007669"/>
    <property type="project" value="UniProtKB-UniRule"/>
</dbReference>
<dbReference type="GO" id="GO:0071555">
    <property type="term" value="P:cell wall organization"/>
    <property type="evidence" value="ECO:0007669"/>
    <property type="project" value="UniProtKB-KW"/>
</dbReference>
<dbReference type="EMBL" id="CP035278">
    <property type="protein sequence ID" value="QHP83117.1"/>
    <property type="molecule type" value="Genomic_DNA"/>
</dbReference>
<evidence type="ECO:0000256" key="1">
    <source>
        <dbReference type="ARBA" id="ARBA00001974"/>
    </source>
</evidence>
<evidence type="ECO:0000313" key="24">
    <source>
        <dbReference type="Proteomes" id="UP000825134"/>
    </source>
</evidence>
<dbReference type="GO" id="GO:0008360">
    <property type="term" value="P:regulation of cell shape"/>
    <property type="evidence" value="ECO:0007669"/>
    <property type="project" value="UniProtKB-KW"/>
</dbReference>
<dbReference type="AlphaFoldDB" id="A0AAQ0ES35"/>
<dbReference type="RefSeq" id="WP_080122676.1">
    <property type="nucleotide sequence ID" value="NZ_CP035278.1"/>
</dbReference>
<feature type="active site" evidence="19">
    <location>
        <position position="284"/>
    </location>
</feature>
<dbReference type="GO" id="GO:0071949">
    <property type="term" value="F:FAD binding"/>
    <property type="evidence" value="ECO:0007669"/>
    <property type="project" value="InterPro"/>
</dbReference>
<evidence type="ECO:0000256" key="9">
    <source>
        <dbReference type="ARBA" id="ARBA00022630"/>
    </source>
</evidence>
<evidence type="ECO:0000256" key="11">
    <source>
        <dbReference type="ARBA" id="ARBA00022857"/>
    </source>
</evidence>
<dbReference type="Proteomes" id="UP000512184">
    <property type="component" value="Chromosome"/>
</dbReference>
<comment type="catalytic activity">
    <reaction evidence="18 19">
        <text>UDP-N-acetyl-alpha-D-muramate + NADP(+) = UDP-N-acetyl-3-O-(1-carboxyvinyl)-alpha-D-glucosamine + NADPH + H(+)</text>
        <dbReference type="Rhea" id="RHEA:12248"/>
        <dbReference type="ChEBI" id="CHEBI:15378"/>
        <dbReference type="ChEBI" id="CHEBI:57783"/>
        <dbReference type="ChEBI" id="CHEBI:58349"/>
        <dbReference type="ChEBI" id="CHEBI:68483"/>
        <dbReference type="ChEBI" id="CHEBI:70757"/>
        <dbReference type="EC" id="1.3.1.98"/>
    </reaction>
</comment>
<dbReference type="PROSITE" id="PS51387">
    <property type="entry name" value="FAD_PCMH"/>
    <property type="match status" value="1"/>
</dbReference>
<keyword evidence="8 19" id="KW-0132">Cell division</keyword>
<evidence type="ECO:0000256" key="12">
    <source>
        <dbReference type="ARBA" id="ARBA00022960"/>
    </source>
</evidence>
<dbReference type="Gene3D" id="3.30.465.10">
    <property type="match status" value="1"/>
</dbReference>
<proteinExistence type="inferred from homology"/>
<evidence type="ECO:0000259" key="20">
    <source>
        <dbReference type="PROSITE" id="PS51387"/>
    </source>
</evidence>
<dbReference type="Pfam" id="PF02873">
    <property type="entry name" value="MurB_C"/>
    <property type="match status" value="1"/>
</dbReference>
<evidence type="ECO:0000313" key="21">
    <source>
        <dbReference type="EMBL" id="QHP83117.1"/>
    </source>
</evidence>
<evidence type="ECO:0000313" key="22">
    <source>
        <dbReference type="EMBL" id="QYC74818.1"/>
    </source>
</evidence>
<evidence type="ECO:0000256" key="17">
    <source>
        <dbReference type="ARBA" id="ARBA00031026"/>
    </source>
</evidence>
<dbReference type="InterPro" id="IPR006094">
    <property type="entry name" value="Oxid_FAD_bind_N"/>
</dbReference>
<dbReference type="InterPro" id="IPR016166">
    <property type="entry name" value="FAD-bd_PCMH"/>
</dbReference>
<evidence type="ECO:0000256" key="19">
    <source>
        <dbReference type="HAMAP-Rule" id="MF_00037"/>
    </source>
</evidence>
<dbReference type="InterPro" id="IPR016169">
    <property type="entry name" value="FAD-bd_PCMH_sub2"/>
</dbReference>
<keyword evidence="14 19" id="KW-0560">Oxidoreductase</keyword>
<dbReference type="NCBIfam" id="TIGR00179">
    <property type="entry name" value="murB"/>
    <property type="match status" value="1"/>
</dbReference>
<dbReference type="SUPFAM" id="SSF56194">
    <property type="entry name" value="Uridine diphospho-N-Acetylenolpyruvylglucosamine reductase, MurB, C-terminal domain"/>
    <property type="match status" value="1"/>
</dbReference>
<evidence type="ECO:0000256" key="15">
    <source>
        <dbReference type="ARBA" id="ARBA00023306"/>
    </source>
</evidence>
<dbReference type="InterPro" id="IPR016167">
    <property type="entry name" value="FAD-bd_PCMH_sub1"/>
</dbReference>
<comment type="similarity">
    <text evidence="19">Belongs to the MurB family.</text>
</comment>
<evidence type="ECO:0000256" key="10">
    <source>
        <dbReference type="ARBA" id="ARBA00022827"/>
    </source>
</evidence>
<keyword evidence="9 19" id="KW-0285">Flavoprotein</keyword>
<feature type="active site" description="Proton donor" evidence="19">
    <location>
        <position position="214"/>
    </location>
</feature>
<evidence type="ECO:0000256" key="16">
    <source>
        <dbReference type="ARBA" id="ARBA00023316"/>
    </source>
</evidence>
<dbReference type="Proteomes" id="UP000825134">
    <property type="component" value="Chromosome"/>
</dbReference>
<evidence type="ECO:0000256" key="6">
    <source>
        <dbReference type="ARBA" id="ARBA00015188"/>
    </source>
</evidence>
<dbReference type="GO" id="GO:0005829">
    <property type="term" value="C:cytosol"/>
    <property type="evidence" value="ECO:0007669"/>
    <property type="project" value="TreeGrafter"/>
</dbReference>
<organism evidence="22 24">
    <name type="scientific">Chlamydia suis</name>
    <dbReference type="NCBI Taxonomy" id="83559"/>
    <lineage>
        <taxon>Bacteria</taxon>
        <taxon>Pseudomonadati</taxon>
        <taxon>Chlamydiota</taxon>
        <taxon>Chlamydiia</taxon>
        <taxon>Chlamydiales</taxon>
        <taxon>Chlamydiaceae</taxon>
        <taxon>Chlamydia/Chlamydophila group</taxon>
        <taxon>Chlamydia</taxon>
    </lineage>
</organism>
<evidence type="ECO:0000256" key="7">
    <source>
        <dbReference type="ARBA" id="ARBA00022490"/>
    </source>
</evidence>
<dbReference type="NCBIfam" id="NF010480">
    <property type="entry name" value="PRK13905.1"/>
    <property type="match status" value="1"/>
</dbReference>
<dbReference type="HAMAP" id="MF_00037">
    <property type="entry name" value="MurB"/>
    <property type="match status" value="1"/>
</dbReference>
<evidence type="ECO:0000256" key="14">
    <source>
        <dbReference type="ARBA" id="ARBA00023002"/>
    </source>
</evidence>
<sequence length="292" mass="31823">MTTTFPFPIRKSVPLNRFSTFRIGGPARYFKELTSVEEALAVFSFLYTQPLPYIIIGKGSNCLFHDQGFDGLVIYNNIQGQKFISSTQIQVLSGVSFSLLGKQLSSKGFSGLEFAVGIPGTVGGAVFMNAGTAFANTASSLVSVEIIDYMGNLRSLSRKELLFSYRTSPFQGTSAFIVSATFQLTRDPRAAKRAKALIKERLLKQPYEYPSAGCIFRNPEEGMSAGALIDQAGLKGLTIGGGQISKKHGNFMINTGNACAADILELIEIVQKTLKQKGISLQKEVRVIPFRF</sequence>
<evidence type="ECO:0000256" key="3">
    <source>
        <dbReference type="ARBA" id="ARBA00004496"/>
    </source>
</evidence>
<dbReference type="EMBL" id="CP063185">
    <property type="protein sequence ID" value="QYC74818.1"/>
    <property type="molecule type" value="Genomic_DNA"/>
</dbReference>
<comment type="function">
    <text evidence="2 19">Cell wall formation.</text>
</comment>
<evidence type="ECO:0000256" key="18">
    <source>
        <dbReference type="ARBA" id="ARBA00048914"/>
    </source>
</evidence>
<keyword evidence="13 19" id="KW-0573">Peptidoglycan synthesis</keyword>
<dbReference type="SUPFAM" id="SSF56176">
    <property type="entry name" value="FAD-binding/transporter-associated domain-like"/>
    <property type="match status" value="1"/>
</dbReference>
<keyword evidence="12 19" id="KW-0133">Cell shape</keyword>
<dbReference type="GO" id="GO:0051301">
    <property type="term" value="P:cell division"/>
    <property type="evidence" value="ECO:0007669"/>
    <property type="project" value="UniProtKB-KW"/>
</dbReference>
<dbReference type="InterPro" id="IPR036635">
    <property type="entry name" value="MurB_C_sf"/>
</dbReference>
<dbReference type="PANTHER" id="PTHR21071:SF4">
    <property type="entry name" value="UDP-N-ACETYLENOLPYRUVOYLGLUCOSAMINE REDUCTASE"/>
    <property type="match status" value="1"/>
</dbReference>
<gene>
    <name evidence="19 22" type="primary">murB</name>
    <name evidence="21" type="ORF">Chls_242</name>
    <name evidence="22" type="ORF">INQ84_02375</name>
</gene>
<reference evidence="21 23" key="1">
    <citation type="submission" date="2019-01" db="EMBL/GenBank/DDBJ databases">
        <title>Whole genome sequencing and annotation enables comparative genome analysis that reveals unique features of the Chlamydia suis R19 Genome.</title>
        <authorList>
            <person name="Dimond Z.E."/>
        </authorList>
    </citation>
    <scope>NUCLEOTIDE SEQUENCE [LARGE SCALE GENOMIC DNA]</scope>
    <source>
        <strain evidence="21 23">R19</strain>
    </source>
</reference>
<evidence type="ECO:0000256" key="13">
    <source>
        <dbReference type="ARBA" id="ARBA00022984"/>
    </source>
</evidence>
<dbReference type="Pfam" id="PF01565">
    <property type="entry name" value="FAD_binding_4"/>
    <property type="match status" value="1"/>
</dbReference>
<feature type="active site" evidence="19">
    <location>
        <position position="166"/>
    </location>
</feature>
<comment type="pathway">
    <text evidence="4 19">Cell wall biogenesis; peptidoglycan biosynthesis.</text>
</comment>
<keyword evidence="15 19" id="KW-0131">Cell cycle</keyword>
<keyword evidence="23" id="KW-1185">Reference proteome</keyword>
<dbReference type="Gene3D" id="3.30.43.10">
    <property type="entry name" value="Uridine Diphospho-n-acetylenolpyruvylglucosamine Reductase, domain 2"/>
    <property type="match status" value="1"/>
</dbReference>
<evidence type="ECO:0000256" key="2">
    <source>
        <dbReference type="ARBA" id="ARBA00003921"/>
    </source>
</evidence>
<dbReference type="InterPro" id="IPR036318">
    <property type="entry name" value="FAD-bd_PCMH-like_sf"/>
</dbReference>
<keyword evidence="7 19" id="KW-0963">Cytoplasm</keyword>
<reference evidence="22" key="2">
    <citation type="journal article" date="2021" name="Front. Microbiol.">
        <title>Generation of Tetracycline and Rifamycin Resistant Chlamydia Suis Recombinants.</title>
        <authorList>
            <person name="Marti H."/>
            <person name="Bommana S."/>
            <person name="Read T.D."/>
            <person name="Pesch T."/>
            <person name="Prahauser B."/>
            <person name="Dean D."/>
            <person name="Borel N."/>
        </authorList>
    </citation>
    <scope>NUCLEOTIDE SEQUENCE</scope>
    <source>
        <strain evidence="22">208.1</strain>
    </source>
</reference>
<evidence type="ECO:0000256" key="8">
    <source>
        <dbReference type="ARBA" id="ARBA00022618"/>
    </source>
</evidence>
<keyword evidence="10 19" id="KW-0274">FAD</keyword>
<dbReference type="InterPro" id="IPR003170">
    <property type="entry name" value="MurB"/>
</dbReference>